<dbReference type="EMBL" id="POUW01000007">
    <property type="protein sequence ID" value="PNG04064.1"/>
    <property type="molecule type" value="Genomic_DNA"/>
</dbReference>
<organism evidence="1 2">
    <name type="scientific">Stutzerimonas stutzeri</name>
    <name type="common">Pseudomonas stutzeri</name>
    <dbReference type="NCBI Taxonomy" id="316"/>
    <lineage>
        <taxon>Bacteria</taxon>
        <taxon>Pseudomonadati</taxon>
        <taxon>Pseudomonadota</taxon>
        <taxon>Gammaproteobacteria</taxon>
        <taxon>Pseudomonadales</taxon>
        <taxon>Pseudomonadaceae</taxon>
        <taxon>Stutzerimonas</taxon>
    </lineage>
</organism>
<evidence type="ECO:0000313" key="2">
    <source>
        <dbReference type="Proteomes" id="UP000235897"/>
    </source>
</evidence>
<sequence length="405" mass="43067">MDASAQAAAAALAVGDPLGALKRIALRDDAAAFVLRGIAMAQLGEFVRAKALFRAAANAFGTDEPVPHARCVVAEAEVALASRDLGWPERSLADARVTLEAHGDQANATYARLLELRRWLLIGRIEEAERALRELDPAGLGPASKAIYELIIAGMALRDYQARTARQALARAAHAAKRSGIAALDAELQRASAILDMPAARLISAACERLVLLDDVQRILASGSVVVDGCRHVVCQAGNCVSLAKRPVLFALARALAEAWPDDVSRHTLIAQAFRSRTADESHRARLRVEMGRLRALLGTLVSVTATKRGFQLVPFDASDVLVLVRPVEGRHAALLACLADGHCWSSSGLALALGISQRSVQRSLDTLASTGKVESIGTGRSRRWMAPPMPGFATILLLPGATLM</sequence>
<comment type="caution">
    <text evidence="1">The sequence shown here is derived from an EMBL/GenBank/DDBJ whole genome shotgun (WGS) entry which is preliminary data.</text>
</comment>
<evidence type="ECO:0000313" key="1">
    <source>
        <dbReference type="EMBL" id="PNG04064.1"/>
    </source>
</evidence>
<accession>A0A2N8SNJ6</accession>
<protein>
    <submittedName>
        <fullName evidence="1">Helix-turn-helix domain-containing protein</fullName>
    </submittedName>
</protein>
<dbReference type="InterPro" id="IPR036388">
    <property type="entry name" value="WH-like_DNA-bd_sf"/>
</dbReference>
<gene>
    <name evidence="1" type="ORF">CXL00_17955</name>
</gene>
<dbReference type="SUPFAM" id="SSF46785">
    <property type="entry name" value="Winged helix' DNA-binding domain"/>
    <property type="match status" value="1"/>
</dbReference>
<dbReference type="OrthoDB" id="9812210at2"/>
<name>A0A2N8SNJ6_STUST</name>
<proteinExistence type="predicted"/>
<dbReference type="Proteomes" id="UP000235897">
    <property type="component" value="Unassembled WGS sequence"/>
</dbReference>
<dbReference type="RefSeq" id="WP_102847330.1">
    <property type="nucleotide sequence ID" value="NZ_JAMOIG010000016.1"/>
</dbReference>
<dbReference type="AlphaFoldDB" id="A0A2N8SNJ6"/>
<reference evidence="1 2" key="1">
    <citation type="submission" date="2018-01" db="EMBL/GenBank/DDBJ databases">
        <title>Denitrification phenotypes of diverse strains of Pseudomonas stutzeri.</title>
        <authorList>
            <person name="Milligan D.A."/>
            <person name="Bergaust L."/>
            <person name="Bakken L.R."/>
            <person name="Frostegard A."/>
        </authorList>
    </citation>
    <scope>NUCLEOTIDE SEQUENCE [LARGE SCALE GENOMIC DNA]</scope>
    <source>
        <strain evidence="1 2">28a3</strain>
    </source>
</reference>
<dbReference type="InterPro" id="IPR036390">
    <property type="entry name" value="WH_DNA-bd_sf"/>
</dbReference>
<dbReference type="Gene3D" id="1.10.10.10">
    <property type="entry name" value="Winged helix-like DNA-binding domain superfamily/Winged helix DNA-binding domain"/>
    <property type="match status" value="1"/>
</dbReference>